<organism evidence="2 3">
    <name type="scientific">Archangium minus</name>
    <dbReference type="NCBI Taxonomy" id="83450"/>
    <lineage>
        <taxon>Bacteria</taxon>
        <taxon>Pseudomonadati</taxon>
        <taxon>Myxococcota</taxon>
        <taxon>Myxococcia</taxon>
        <taxon>Myxococcales</taxon>
        <taxon>Cystobacterineae</taxon>
        <taxon>Archangiaceae</taxon>
        <taxon>Archangium</taxon>
    </lineage>
</organism>
<keyword evidence="3" id="KW-1185">Reference proteome</keyword>
<dbReference type="EMBL" id="CP043494">
    <property type="protein sequence ID" value="WNG46027.1"/>
    <property type="molecule type" value="Genomic_DNA"/>
</dbReference>
<gene>
    <name evidence="2" type="ORF">F0U60_19345</name>
</gene>
<feature type="region of interest" description="Disordered" evidence="1">
    <location>
        <begin position="1"/>
        <end position="29"/>
    </location>
</feature>
<accession>A0ABY9WV77</accession>
<dbReference type="RefSeq" id="WP_395822053.1">
    <property type="nucleotide sequence ID" value="NZ_CP043494.1"/>
</dbReference>
<reference evidence="2 3" key="1">
    <citation type="submission" date="2019-08" db="EMBL/GenBank/DDBJ databases">
        <title>Archangium and Cystobacter genomes.</title>
        <authorList>
            <person name="Chen I.-C.K."/>
            <person name="Wielgoss S."/>
        </authorList>
    </citation>
    <scope>NUCLEOTIDE SEQUENCE [LARGE SCALE GENOMIC DNA]</scope>
    <source>
        <strain evidence="2 3">Cbm 6</strain>
    </source>
</reference>
<sequence length="150" mass="16185">MSKKNADTQSGNDTGSSTNTRAMQPRTGRIKQIRRLREKSTMTLRSAASVAGLADNAKAPKQGRVRQLKAVKQLAARLPKAVAVPPRDTKVALARPMQFRQISARKTIQAAIRIGGAGLVDDVAKTTLARNAQVRQFGAKKQLSLKAEAK</sequence>
<proteinExistence type="predicted"/>
<name>A0ABY9WV77_9BACT</name>
<dbReference type="Proteomes" id="UP001611383">
    <property type="component" value="Chromosome"/>
</dbReference>
<evidence type="ECO:0000313" key="3">
    <source>
        <dbReference type="Proteomes" id="UP001611383"/>
    </source>
</evidence>
<feature type="compositionally biased region" description="Polar residues" evidence="1">
    <location>
        <begin position="7"/>
        <end position="22"/>
    </location>
</feature>
<evidence type="ECO:0000256" key="1">
    <source>
        <dbReference type="SAM" id="MobiDB-lite"/>
    </source>
</evidence>
<protein>
    <submittedName>
        <fullName evidence="2">Uncharacterized protein</fullName>
    </submittedName>
</protein>
<evidence type="ECO:0000313" key="2">
    <source>
        <dbReference type="EMBL" id="WNG46027.1"/>
    </source>
</evidence>